<gene>
    <name evidence="4" type="ORF">JD844_016792</name>
</gene>
<evidence type="ECO:0000256" key="1">
    <source>
        <dbReference type="SAM" id="MobiDB-lite"/>
    </source>
</evidence>
<reference evidence="4 5" key="1">
    <citation type="journal article" date="2022" name="Gigascience">
        <title>A chromosome-level genome assembly and annotation of the desert horned lizard, Phrynosoma platyrhinos, provides insight into chromosomal rearrangements among reptiles.</title>
        <authorList>
            <person name="Koochekian N."/>
            <person name="Ascanio A."/>
            <person name="Farleigh K."/>
            <person name="Card D.C."/>
            <person name="Schield D.R."/>
            <person name="Castoe T.A."/>
            <person name="Jezkova T."/>
        </authorList>
    </citation>
    <scope>NUCLEOTIDE SEQUENCE [LARGE SCALE GENOMIC DNA]</scope>
    <source>
        <strain evidence="4">NK-2021</strain>
    </source>
</reference>
<dbReference type="Pfam" id="PF00079">
    <property type="entry name" value="Serpin"/>
    <property type="match status" value="1"/>
</dbReference>
<name>A0ABQ7SKX4_PHRPL</name>
<evidence type="ECO:0000256" key="2">
    <source>
        <dbReference type="SAM" id="SignalP"/>
    </source>
</evidence>
<organism evidence="4 5">
    <name type="scientific">Phrynosoma platyrhinos</name>
    <name type="common">Desert horned lizard</name>
    <dbReference type="NCBI Taxonomy" id="52577"/>
    <lineage>
        <taxon>Eukaryota</taxon>
        <taxon>Metazoa</taxon>
        <taxon>Chordata</taxon>
        <taxon>Craniata</taxon>
        <taxon>Vertebrata</taxon>
        <taxon>Euteleostomi</taxon>
        <taxon>Lepidosauria</taxon>
        <taxon>Squamata</taxon>
        <taxon>Bifurcata</taxon>
        <taxon>Unidentata</taxon>
        <taxon>Episquamata</taxon>
        <taxon>Toxicofera</taxon>
        <taxon>Iguania</taxon>
        <taxon>Phrynosomatidae</taxon>
        <taxon>Phrynosomatinae</taxon>
        <taxon>Phrynosoma</taxon>
    </lineage>
</organism>
<sequence>MRFLLISRLAGWLFGTMAFPSEADFFFDFFHLIRNNQHNENILFSPLSISAALHLLYNCRGDSAPQTEMLSGFNQDKKGLSSASRQHLEEPPSCNALEGSQRWHFMYECSVISEISETAIQETQDKESGRAQEALPKSLEEDCELCETKKKLSITSPLPASKRDDTQEDGNLTHVISSTIGHPSSDEDVSSQFVLWSKMIPNCEAVKVLSQEETAPEGEASHKLVSYPENPKGSLTQRNMAAEDVRPPSFYSVQTAAKCTLSTSFHPSTHTEHEVAKLGSTSEIFLPNSEVSNRQPVTESVKTTTGTAWLFYTEDVGLLRRYNENVLQSQEQPSMEELTEPKQANPLGSQQKLSQFKSVASSDKFSILPVSSMETVAGNMQKSQMQICSYHVDSMENEDSCTKFCPPFAPPSYEMNDGPRCNILIQTPEDTSSQVNSDRDISSHFLPRSEDFPKREENEIIHQEQSSPADQIRSLEPPKVSFLNHTDALNTHWSSDVDGATRTMLNNDAILTKFQHTINQKIDEDPSGKEEISKQIPLSNAGLIARLSHSTGDYRVNYRFNQPVSELLSSPYYLPWKKYLTGRQQREALIRSCYLLRQNSCKIPVDFDAG</sequence>
<feature type="signal peptide" evidence="2">
    <location>
        <begin position="1"/>
        <end position="18"/>
    </location>
</feature>
<feature type="region of interest" description="Disordered" evidence="1">
    <location>
        <begin position="68"/>
        <end position="94"/>
    </location>
</feature>
<feature type="chain" id="PRO_5046771047" description="Serpin domain-containing protein" evidence="2">
    <location>
        <begin position="19"/>
        <end position="610"/>
    </location>
</feature>
<dbReference type="Proteomes" id="UP000826234">
    <property type="component" value="Unassembled WGS sequence"/>
</dbReference>
<evidence type="ECO:0000313" key="5">
    <source>
        <dbReference type="Proteomes" id="UP000826234"/>
    </source>
</evidence>
<feature type="domain" description="Serpin" evidence="3">
    <location>
        <begin position="22"/>
        <end position="79"/>
    </location>
</feature>
<comment type="caution">
    <text evidence="4">The sequence shown here is derived from an EMBL/GenBank/DDBJ whole genome shotgun (WGS) entry which is preliminary data.</text>
</comment>
<dbReference type="InterPro" id="IPR042178">
    <property type="entry name" value="Serpin_sf_1"/>
</dbReference>
<evidence type="ECO:0000313" key="4">
    <source>
        <dbReference type="EMBL" id="KAH0617969.1"/>
    </source>
</evidence>
<dbReference type="Gene3D" id="3.30.497.10">
    <property type="entry name" value="Antithrombin, subunit I, domain 2"/>
    <property type="match status" value="1"/>
</dbReference>
<dbReference type="InterPro" id="IPR036186">
    <property type="entry name" value="Serpin_sf"/>
</dbReference>
<dbReference type="EMBL" id="JAIPUX010005289">
    <property type="protein sequence ID" value="KAH0617969.1"/>
    <property type="molecule type" value="Genomic_DNA"/>
</dbReference>
<accession>A0ABQ7SKX4</accession>
<proteinExistence type="predicted"/>
<keyword evidence="5" id="KW-1185">Reference proteome</keyword>
<dbReference type="InterPro" id="IPR023796">
    <property type="entry name" value="Serpin_dom"/>
</dbReference>
<keyword evidence="2" id="KW-0732">Signal</keyword>
<dbReference type="SUPFAM" id="SSF56574">
    <property type="entry name" value="Serpins"/>
    <property type="match status" value="1"/>
</dbReference>
<evidence type="ECO:0000259" key="3">
    <source>
        <dbReference type="Pfam" id="PF00079"/>
    </source>
</evidence>
<feature type="region of interest" description="Disordered" evidence="1">
    <location>
        <begin position="329"/>
        <end position="353"/>
    </location>
</feature>
<protein>
    <recommendedName>
        <fullName evidence="3">Serpin domain-containing protein</fullName>
    </recommendedName>
</protein>